<dbReference type="Proteomes" id="UP000594638">
    <property type="component" value="Unassembled WGS sequence"/>
</dbReference>
<sequence>MARRVAPAVARVATTRATDRPTGRVLSHASDLARAAPRAVSAVKRARARECHEAAGATQSFRRDGLRKLESSASPRLGSARLGLGTNWATERTGNKRPRWAEAHRGRQMAHNSPARCAAGRSRKGRRAAMRACRARVTCE</sequence>
<evidence type="ECO:0000313" key="3">
    <source>
        <dbReference type="Proteomes" id="UP000594638"/>
    </source>
</evidence>
<comment type="caution">
    <text evidence="2">The sequence shown here is derived from an EMBL/GenBank/DDBJ whole genome shotgun (WGS) entry which is preliminary data.</text>
</comment>
<accession>A0A8S0QC43</accession>
<evidence type="ECO:0000313" key="2">
    <source>
        <dbReference type="EMBL" id="CAA2962372.1"/>
    </source>
</evidence>
<organism evidence="2 3">
    <name type="scientific">Olea europaea subsp. europaea</name>
    <dbReference type="NCBI Taxonomy" id="158383"/>
    <lineage>
        <taxon>Eukaryota</taxon>
        <taxon>Viridiplantae</taxon>
        <taxon>Streptophyta</taxon>
        <taxon>Embryophyta</taxon>
        <taxon>Tracheophyta</taxon>
        <taxon>Spermatophyta</taxon>
        <taxon>Magnoliopsida</taxon>
        <taxon>eudicotyledons</taxon>
        <taxon>Gunneridae</taxon>
        <taxon>Pentapetalae</taxon>
        <taxon>asterids</taxon>
        <taxon>lamiids</taxon>
        <taxon>Lamiales</taxon>
        <taxon>Oleaceae</taxon>
        <taxon>Oleeae</taxon>
        <taxon>Olea</taxon>
    </lineage>
</organism>
<dbReference type="Gramene" id="OE9A005669T1">
    <property type="protein sequence ID" value="OE9A005669C1"/>
    <property type="gene ID" value="OE9A005669"/>
</dbReference>
<evidence type="ECO:0000256" key="1">
    <source>
        <dbReference type="SAM" id="MobiDB-lite"/>
    </source>
</evidence>
<keyword evidence="3" id="KW-1185">Reference proteome</keyword>
<protein>
    <submittedName>
        <fullName evidence="2">Uncharacterized protein</fullName>
    </submittedName>
</protein>
<dbReference type="AlphaFoldDB" id="A0A8S0QC43"/>
<dbReference type="EMBL" id="CACTIH010000914">
    <property type="protein sequence ID" value="CAA2962372.1"/>
    <property type="molecule type" value="Genomic_DNA"/>
</dbReference>
<gene>
    <name evidence="2" type="ORF">OLEA9_A005669</name>
</gene>
<reference evidence="2 3" key="1">
    <citation type="submission" date="2019-12" db="EMBL/GenBank/DDBJ databases">
        <authorList>
            <person name="Alioto T."/>
            <person name="Alioto T."/>
            <person name="Gomez Garrido J."/>
        </authorList>
    </citation>
    <scope>NUCLEOTIDE SEQUENCE [LARGE SCALE GENOMIC DNA]</scope>
</reference>
<name>A0A8S0QC43_OLEEU</name>
<feature type="region of interest" description="Disordered" evidence="1">
    <location>
        <begin position="70"/>
        <end position="123"/>
    </location>
</feature>
<proteinExistence type="predicted"/>